<sequence length="369" mass="39311">MTEPAGTPNHAALTEADFDLALVLSGGNALGAYQAGAYQALHEADWLPHCIAGASAGAINGAVICGNAPDDQLAQLRALWTPSPAFRPVRGGSAEDARRSAAALLTLAAGRPGLFAPRSLGWPWDPLGLFDRNSLYDTSPMRQELARLIDFDRLNEGAMRFLAAAVDVATGEDVIFDTHRHRIGPDHLRASAALLPAFPPVDIEGRLLADAGISANLPLDFVLSEPRERPLLCLAIDLLPLKGAPPTTIGASVSRMQDLIFATQSRRAIAAWQAIHDERKARGQGAPVTLVHVAYSDQAREVSGKAFDFSPASAADRWQAGLEDIGLILDGFASGHLRVRQEPGMSVYARPGPDTGFEKTRFELAPKIA</sequence>
<name>T0J0C1_9SPHN</name>
<gene>
    <name evidence="6" type="ORF">L284_12030</name>
</gene>
<accession>T0J0C1</accession>
<comment type="caution">
    <text evidence="6">The sequence shown here is derived from an EMBL/GenBank/DDBJ whole genome shotgun (WGS) entry which is preliminary data.</text>
</comment>
<dbReference type="Pfam" id="PF01734">
    <property type="entry name" value="Patatin"/>
    <property type="match status" value="1"/>
</dbReference>
<feature type="domain" description="PNPLA" evidence="5">
    <location>
        <begin position="22"/>
        <end position="223"/>
    </location>
</feature>
<organism evidence="6 7">
    <name type="scientific">Novosphingobium lindaniclasticum LE124</name>
    <dbReference type="NCBI Taxonomy" id="1096930"/>
    <lineage>
        <taxon>Bacteria</taxon>
        <taxon>Pseudomonadati</taxon>
        <taxon>Pseudomonadota</taxon>
        <taxon>Alphaproteobacteria</taxon>
        <taxon>Sphingomonadales</taxon>
        <taxon>Sphingomonadaceae</taxon>
        <taxon>Novosphingobium</taxon>
    </lineage>
</organism>
<dbReference type="InterPro" id="IPR002641">
    <property type="entry name" value="PNPLA_dom"/>
</dbReference>
<keyword evidence="3 4" id="KW-0443">Lipid metabolism</keyword>
<keyword evidence="7" id="KW-1185">Reference proteome</keyword>
<keyword evidence="2 4" id="KW-0442">Lipid degradation</keyword>
<evidence type="ECO:0000256" key="3">
    <source>
        <dbReference type="ARBA" id="ARBA00023098"/>
    </source>
</evidence>
<dbReference type="eggNOG" id="COG1752">
    <property type="taxonomic scope" value="Bacteria"/>
</dbReference>
<dbReference type="AlphaFoldDB" id="T0J0C1"/>
<dbReference type="InterPro" id="IPR050301">
    <property type="entry name" value="NTE"/>
</dbReference>
<dbReference type="EMBL" id="ATHL01000076">
    <property type="protein sequence ID" value="EQB15359.1"/>
    <property type="molecule type" value="Genomic_DNA"/>
</dbReference>
<evidence type="ECO:0000259" key="5">
    <source>
        <dbReference type="PROSITE" id="PS51635"/>
    </source>
</evidence>
<dbReference type="Proteomes" id="UP000015527">
    <property type="component" value="Unassembled WGS sequence"/>
</dbReference>
<dbReference type="PANTHER" id="PTHR14226">
    <property type="entry name" value="NEUROPATHY TARGET ESTERASE/SWISS CHEESE D.MELANOGASTER"/>
    <property type="match status" value="1"/>
</dbReference>
<evidence type="ECO:0000313" key="7">
    <source>
        <dbReference type="Proteomes" id="UP000015527"/>
    </source>
</evidence>
<feature type="short sequence motif" description="GXSXG" evidence="4">
    <location>
        <begin position="53"/>
        <end position="57"/>
    </location>
</feature>
<dbReference type="GO" id="GO:0016787">
    <property type="term" value="F:hydrolase activity"/>
    <property type="evidence" value="ECO:0007669"/>
    <property type="project" value="UniProtKB-UniRule"/>
</dbReference>
<dbReference type="Gene3D" id="3.40.1090.10">
    <property type="entry name" value="Cytosolic phospholipase A2 catalytic domain"/>
    <property type="match status" value="2"/>
</dbReference>
<evidence type="ECO:0000256" key="2">
    <source>
        <dbReference type="ARBA" id="ARBA00022963"/>
    </source>
</evidence>
<dbReference type="RefSeq" id="WP_021234252.1">
    <property type="nucleotide sequence ID" value="NZ_ATHL01000076.1"/>
</dbReference>
<dbReference type="PROSITE" id="PS51635">
    <property type="entry name" value="PNPLA"/>
    <property type="match status" value="1"/>
</dbReference>
<dbReference type="SUPFAM" id="SSF52151">
    <property type="entry name" value="FabD/lysophospholipase-like"/>
    <property type="match status" value="1"/>
</dbReference>
<dbReference type="Pfam" id="PF12536">
    <property type="entry name" value="DUF3734"/>
    <property type="match status" value="1"/>
</dbReference>
<dbReference type="PANTHER" id="PTHR14226:SF57">
    <property type="entry name" value="BLR7027 PROTEIN"/>
    <property type="match status" value="1"/>
</dbReference>
<keyword evidence="1 4" id="KW-0378">Hydrolase</keyword>
<evidence type="ECO:0000313" key="6">
    <source>
        <dbReference type="EMBL" id="EQB15359.1"/>
    </source>
</evidence>
<dbReference type="InterPro" id="IPR021095">
    <property type="entry name" value="DUF3734"/>
</dbReference>
<proteinExistence type="predicted"/>
<comment type="caution">
    <text evidence="4">Lacks conserved residue(s) required for the propagation of feature annotation.</text>
</comment>
<feature type="active site" description="Proton acceptor" evidence="4">
    <location>
        <position position="210"/>
    </location>
</feature>
<protein>
    <recommendedName>
        <fullName evidence="5">PNPLA domain-containing protein</fullName>
    </recommendedName>
</protein>
<feature type="active site" description="Nucleophile" evidence="4">
    <location>
        <position position="55"/>
    </location>
</feature>
<dbReference type="InterPro" id="IPR016035">
    <property type="entry name" value="Acyl_Trfase/lysoPLipase"/>
</dbReference>
<dbReference type="OrthoDB" id="9807112at2"/>
<reference evidence="6 7" key="1">
    <citation type="journal article" date="2013" name="Genome Announc.">
        <title>Genome Sequence of Novosphingobium lindaniclasticum LE124T, Isolated from a Hexachlorocyclohexane Dumpsite.</title>
        <authorList>
            <person name="Saxena A."/>
            <person name="Nayyar N."/>
            <person name="Sangwan N."/>
            <person name="Kumari R."/>
            <person name="Khurana J.P."/>
            <person name="Lal R."/>
        </authorList>
    </citation>
    <scope>NUCLEOTIDE SEQUENCE [LARGE SCALE GENOMIC DNA]</scope>
    <source>
        <strain evidence="6 7">LE124</strain>
    </source>
</reference>
<evidence type="ECO:0000256" key="1">
    <source>
        <dbReference type="ARBA" id="ARBA00022801"/>
    </source>
</evidence>
<dbReference type="PATRIC" id="fig|1096930.3.peg.2398"/>
<dbReference type="GO" id="GO:0016042">
    <property type="term" value="P:lipid catabolic process"/>
    <property type="evidence" value="ECO:0007669"/>
    <property type="project" value="UniProtKB-UniRule"/>
</dbReference>
<evidence type="ECO:0000256" key="4">
    <source>
        <dbReference type="PROSITE-ProRule" id="PRU01161"/>
    </source>
</evidence>